<organism evidence="2">
    <name type="scientific">hot springs metagenome</name>
    <dbReference type="NCBI Taxonomy" id="433727"/>
    <lineage>
        <taxon>unclassified sequences</taxon>
        <taxon>metagenomes</taxon>
        <taxon>ecological metagenomes</taxon>
    </lineage>
</organism>
<gene>
    <name evidence="2" type="ORF">A45J_1778</name>
</gene>
<dbReference type="Pfam" id="PF13338">
    <property type="entry name" value="AbiEi_4"/>
    <property type="match status" value="1"/>
</dbReference>
<dbReference type="AlphaFoldDB" id="A0A5J4L569"/>
<sequence length="196" mass="23045">MKYPELSKKLAGLLYFTVEDVASVLGINENSAKVLCARYVQRGLFIRLRKNLYILKDRWDKNTIEDFFRLANMLQVPSYISLMTALSFYEVTTQVQRGFFESISVKRSIRYEIEGVIFNFCKIKKELYSGFTRQDNIFIASKEKAFLDAMYLYSFGKYALDIDSIDINKLDLKMIKNLLKDFPERTKKVVRDICRI</sequence>
<evidence type="ECO:0000259" key="1">
    <source>
        <dbReference type="Pfam" id="PF13338"/>
    </source>
</evidence>
<evidence type="ECO:0000313" key="2">
    <source>
        <dbReference type="EMBL" id="GER94020.1"/>
    </source>
</evidence>
<proteinExistence type="predicted"/>
<dbReference type="EMBL" id="BLAB01000001">
    <property type="protein sequence ID" value="GER94020.1"/>
    <property type="molecule type" value="Genomic_DNA"/>
</dbReference>
<protein>
    <recommendedName>
        <fullName evidence="1">AbiEi antitoxin N-terminal domain-containing protein</fullName>
    </recommendedName>
</protein>
<accession>A0A5J4L569</accession>
<name>A0A5J4L569_9ZZZZ</name>
<comment type="caution">
    <text evidence="2">The sequence shown here is derived from an EMBL/GenBank/DDBJ whole genome shotgun (WGS) entry which is preliminary data.</text>
</comment>
<feature type="domain" description="AbiEi antitoxin N-terminal" evidence="1">
    <location>
        <begin position="15"/>
        <end position="55"/>
    </location>
</feature>
<dbReference type="InterPro" id="IPR025159">
    <property type="entry name" value="AbiEi_N"/>
</dbReference>
<reference evidence="2" key="1">
    <citation type="submission" date="2019-10" db="EMBL/GenBank/DDBJ databases">
        <title>Metagenomic sequencing of thiosulfate-disproportionating enrichment culture.</title>
        <authorList>
            <person name="Umezawa K."/>
            <person name="Kojima H."/>
            <person name="Fukui M."/>
        </authorList>
    </citation>
    <scope>NUCLEOTIDE SEQUENCE</scope>
    <source>
        <strain evidence="2">45J</strain>
    </source>
</reference>